<feature type="transmembrane region" description="Helical" evidence="6">
    <location>
        <begin position="7"/>
        <end position="27"/>
    </location>
</feature>
<evidence type="ECO:0000256" key="6">
    <source>
        <dbReference type="SAM" id="Phobius"/>
    </source>
</evidence>
<keyword evidence="2" id="KW-0813">Transport</keyword>
<comment type="caution">
    <text evidence="8">The sequence shown here is derived from an EMBL/GenBank/DDBJ whole genome shotgun (WGS) entry which is preliminary data.</text>
</comment>
<accession>A0ABV6GNK0</accession>
<evidence type="ECO:0000256" key="2">
    <source>
        <dbReference type="ARBA" id="ARBA00022448"/>
    </source>
</evidence>
<sequence length="401" mass="43364">MTKHPFLFLIGGILSLIIAMGIGRFAYTPILPIMQNDLSFSDAIAGYLATSNYAGYLLGAILVGVIPLRQHRTLSLRLSLTISILTTACMGLSHSYLIWYVLRFLSGIASAFVFVLASSIVLDKLAARDKTNWSGFFYGGVGLGIFFTGMIIPGLNQSFKWEGAWIGLAVVSVIFAFLVWIWLKDAPLIRGRKIKQEISTQVPPVKWLPWLIAAYGLEGLGYIVTGTFIVSIAEKTSSFSSDATLVWMVVGLAAVPSCIIWSSLAKKWGYVKSLVFAMTIQSVGIAMPVLWMSQTGLVISALLFGATFMGITTLTTTFARQMSPSNSSQIIGHLTAIYAVGQMIGPTIAGILSSFTRDYNAALIGAASVVLVGACLLLKGIQFEKKPNIENAPMNYKKEAL</sequence>
<feature type="transmembrane region" description="Helical" evidence="6">
    <location>
        <begin position="330"/>
        <end position="353"/>
    </location>
</feature>
<keyword evidence="3 6" id="KW-0812">Transmembrane</keyword>
<name>A0ABV6GNK0_9BACI</name>
<dbReference type="SUPFAM" id="SSF103473">
    <property type="entry name" value="MFS general substrate transporter"/>
    <property type="match status" value="1"/>
</dbReference>
<feature type="transmembrane region" description="Helical" evidence="6">
    <location>
        <begin position="164"/>
        <end position="183"/>
    </location>
</feature>
<evidence type="ECO:0000313" key="8">
    <source>
        <dbReference type="EMBL" id="MFC0275023.1"/>
    </source>
</evidence>
<feature type="transmembrane region" description="Helical" evidence="6">
    <location>
        <begin position="104"/>
        <end position="123"/>
    </location>
</feature>
<feature type="transmembrane region" description="Helical" evidence="6">
    <location>
        <begin position="359"/>
        <end position="378"/>
    </location>
</feature>
<dbReference type="EMBL" id="JBHLVO010000066">
    <property type="protein sequence ID" value="MFC0275023.1"/>
    <property type="molecule type" value="Genomic_DNA"/>
</dbReference>
<dbReference type="PANTHER" id="PTHR23537">
    <property type="match status" value="1"/>
</dbReference>
<reference evidence="8 9" key="1">
    <citation type="submission" date="2024-09" db="EMBL/GenBank/DDBJ databases">
        <authorList>
            <person name="Sun Q."/>
            <person name="Mori K."/>
        </authorList>
    </citation>
    <scope>NUCLEOTIDE SEQUENCE [LARGE SCALE GENOMIC DNA]</scope>
    <source>
        <strain evidence="8 9">CCM 7228</strain>
    </source>
</reference>
<evidence type="ECO:0000256" key="4">
    <source>
        <dbReference type="ARBA" id="ARBA00022989"/>
    </source>
</evidence>
<dbReference type="Proteomes" id="UP001589854">
    <property type="component" value="Unassembled WGS sequence"/>
</dbReference>
<feature type="transmembrane region" description="Helical" evidence="6">
    <location>
        <begin position="297"/>
        <end position="318"/>
    </location>
</feature>
<dbReference type="Pfam" id="PF06779">
    <property type="entry name" value="MFS_4"/>
    <property type="match status" value="1"/>
</dbReference>
<proteinExistence type="predicted"/>
<dbReference type="InterPro" id="IPR020846">
    <property type="entry name" value="MFS_dom"/>
</dbReference>
<feature type="transmembrane region" description="Helical" evidence="6">
    <location>
        <begin position="135"/>
        <end position="152"/>
    </location>
</feature>
<dbReference type="InterPro" id="IPR036259">
    <property type="entry name" value="MFS_trans_sf"/>
</dbReference>
<dbReference type="PANTHER" id="PTHR23537:SF1">
    <property type="entry name" value="SUGAR TRANSPORTER"/>
    <property type="match status" value="1"/>
</dbReference>
<dbReference type="RefSeq" id="WP_378939819.1">
    <property type="nucleotide sequence ID" value="NZ_JBHLVO010000066.1"/>
</dbReference>
<evidence type="ECO:0000259" key="7">
    <source>
        <dbReference type="PROSITE" id="PS50850"/>
    </source>
</evidence>
<dbReference type="PROSITE" id="PS50850">
    <property type="entry name" value="MFS"/>
    <property type="match status" value="1"/>
</dbReference>
<feature type="transmembrane region" description="Helical" evidence="6">
    <location>
        <begin position="47"/>
        <end position="66"/>
    </location>
</feature>
<evidence type="ECO:0000256" key="5">
    <source>
        <dbReference type="ARBA" id="ARBA00023136"/>
    </source>
</evidence>
<dbReference type="Gene3D" id="1.20.1250.20">
    <property type="entry name" value="MFS general substrate transporter like domains"/>
    <property type="match status" value="2"/>
</dbReference>
<keyword evidence="5 6" id="KW-0472">Membrane</keyword>
<protein>
    <submittedName>
        <fullName evidence="8">YbfB/YjiJ family MFS transporter</fullName>
    </submittedName>
</protein>
<dbReference type="InterPro" id="IPR010645">
    <property type="entry name" value="MFS_4"/>
</dbReference>
<evidence type="ECO:0000256" key="1">
    <source>
        <dbReference type="ARBA" id="ARBA00004651"/>
    </source>
</evidence>
<feature type="transmembrane region" description="Helical" evidence="6">
    <location>
        <begin position="245"/>
        <end position="264"/>
    </location>
</feature>
<evidence type="ECO:0000313" key="9">
    <source>
        <dbReference type="Proteomes" id="UP001589854"/>
    </source>
</evidence>
<feature type="domain" description="Major facilitator superfamily (MFS) profile" evidence="7">
    <location>
        <begin position="7"/>
        <end position="385"/>
    </location>
</feature>
<gene>
    <name evidence="8" type="ORF">ACFFIX_27390</name>
</gene>
<evidence type="ECO:0000256" key="3">
    <source>
        <dbReference type="ARBA" id="ARBA00022692"/>
    </source>
</evidence>
<feature type="transmembrane region" description="Helical" evidence="6">
    <location>
        <begin position="78"/>
        <end position="98"/>
    </location>
</feature>
<comment type="subcellular location">
    <subcellularLocation>
        <location evidence="1">Cell membrane</location>
        <topology evidence="1">Multi-pass membrane protein</topology>
    </subcellularLocation>
</comment>
<keyword evidence="4 6" id="KW-1133">Transmembrane helix</keyword>
<organism evidence="8 9">
    <name type="scientific">Metabacillus herbersteinensis</name>
    <dbReference type="NCBI Taxonomy" id="283816"/>
    <lineage>
        <taxon>Bacteria</taxon>
        <taxon>Bacillati</taxon>
        <taxon>Bacillota</taxon>
        <taxon>Bacilli</taxon>
        <taxon>Bacillales</taxon>
        <taxon>Bacillaceae</taxon>
        <taxon>Metabacillus</taxon>
    </lineage>
</organism>
<feature type="transmembrane region" description="Helical" evidence="6">
    <location>
        <begin position="271"/>
        <end position="291"/>
    </location>
</feature>
<keyword evidence="9" id="KW-1185">Reference proteome</keyword>
<feature type="transmembrane region" description="Helical" evidence="6">
    <location>
        <begin position="207"/>
        <end position="233"/>
    </location>
</feature>
<dbReference type="CDD" id="cd06180">
    <property type="entry name" value="MFS_YjiJ"/>
    <property type="match status" value="1"/>
</dbReference>